<keyword evidence="3" id="KW-0808">Transferase</keyword>
<dbReference type="PANTHER" id="PTHR13808:SF1">
    <property type="entry name" value="HISTONE ACETYLTRANSFERASE"/>
    <property type="match status" value="1"/>
</dbReference>
<gene>
    <name evidence="14" type="ORF">M5D96_007681</name>
</gene>
<evidence type="ECO:0000256" key="1">
    <source>
        <dbReference type="ARBA" id="ARBA00004123"/>
    </source>
</evidence>
<evidence type="ECO:0000256" key="7">
    <source>
        <dbReference type="ARBA" id="ARBA00022853"/>
    </source>
</evidence>
<dbReference type="Pfam" id="PF02135">
    <property type="entry name" value="zf-TAZ"/>
    <property type="match status" value="1"/>
</dbReference>
<proteinExistence type="predicted"/>
<dbReference type="GO" id="GO:0000123">
    <property type="term" value="C:histone acetyltransferase complex"/>
    <property type="evidence" value="ECO:0007669"/>
    <property type="project" value="TreeGrafter"/>
</dbReference>
<organism evidence="14 15">
    <name type="scientific">Drosophila gunungcola</name>
    <name type="common">fruit fly</name>
    <dbReference type="NCBI Taxonomy" id="103775"/>
    <lineage>
        <taxon>Eukaryota</taxon>
        <taxon>Metazoa</taxon>
        <taxon>Ecdysozoa</taxon>
        <taxon>Arthropoda</taxon>
        <taxon>Hexapoda</taxon>
        <taxon>Insecta</taxon>
        <taxon>Pterygota</taxon>
        <taxon>Neoptera</taxon>
        <taxon>Endopterygota</taxon>
        <taxon>Diptera</taxon>
        <taxon>Brachycera</taxon>
        <taxon>Muscomorpha</taxon>
        <taxon>Ephydroidea</taxon>
        <taxon>Drosophilidae</taxon>
        <taxon>Drosophila</taxon>
        <taxon>Sophophora</taxon>
    </lineage>
</organism>
<dbReference type="EC" id="2.3.1.48" evidence="2"/>
<evidence type="ECO:0000313" key="15">
    <source>
        <dbReference type="Proteomes" id="UP001059596"/>
    </source>
</evidence>
<dbReference type="InterPro" id="IPR035898">
    <property type="entry name" value="TAZ_dom_sf"/>
</dbReference>
<dbReference type="GO" id="GO:0008270">
    <property type="term" value="F:zinc ion binding"/>
    <property type="evidence" value="ECO:0007669"/>
    <property type="project" value="UniProtKB-KW"/>
</dbReference>
<dbReference type="Proteomes" id="UP001059596">
    <property type="component" value="Unassembled WGS sequence"/>
</dbReference>
<accession>A0A9P9YLC2</accession>
<evidence type="ECO:0000256" key="11">
    <source>
        <dbReference type="ARBA" id="ARBA00048017"/>
    </source>
</evidence>
<evidence type="ECO:0000256" key="5">
    <source>
        <dbReference type="ARBA" id="ARBA00022771"/>
    </source>
</evidence>
<dbReference type="GO" id="GO:0004402">
    <property type="term" value="F:histone acetyltransferase activity"/>
    <property type="evidence" value="ECO:0007669"/>
    <property type="project" value="InterPro"/>
</dbReference>
<keyword evidence="8" id="KW-0805">Transcription regulation</keyword>
<keyword evidence="5 12" id="KW-0863">Zinc-finger</keyword>
<evidence type="ECO:0000256" key="3">
    <source>
        <dbReference type="ARBA" id="ARBA00022679"/>
    </source>
</evidence>
<keyword evidence="9" id="KW-0804">Transcription</keyword>
<evidence type="ECO:0000256" key="9">
    <source>
        <dbReference type="ARBA" id="ARBA00023163"/>
    </source>
</evidence>
<keyword evidence="6 12" id="KW-0862">Zinc</keyword>
<dbReference type="GO" id="GO:0031490">
    <property type="term" value="F:chromatin DNA binding"/>
    <property type="evidence" value="ECO:0007669"/>
    <property type="project" value="TreeGrafter"/>
</dbReference>
<name>A0A9P9YLC2_9MUSC</name>
<dbReference type="InterPro" id="IPR000197">
    <property type="entry name" value="Znf_TAZ"/>
</dbReference>
<feature type="domain" description="TAZ-type" evidence="13">
    <location>
        <begin position="1"/>
        <end position="98"/>
    </location>
</feature>
<dbReference type="Gene3D" id="1.20.1020.10">
    <property type="entry name" value="TAZ domain"/>
    <property type="match status" value="1"/>
</dbReference>
<dbReference type="AlphaFoldDB" id="A0A9P9YLC2"/>
<dbReference type="SMART" id="SM00551">
    <property type="entry name" value="ZnF_TAZ"/>
    <property type="match status" value="1"/>
</dbReference>
<keyword evidence="15" id="KW-1185">Reference proteome</keyword>
<keyword evidence="7" id="KW-0156">Chromatin regulator</keyword>
<dbReference type="PROSITE" id="PS50134">
    <property type="entry name" value="ZF_TAZ"/>
    <property type="match status" value="1"/>
</dbReference>
<dbReference type="EMBL" id="JAMKOV010000006">
    <property type="protein sequence ID" value="KAI8038971.1"/>
    <property type="molecule type" value="Genomic_DNA"/>
</dbReference>
<dbReference type="GO" id="GO:0003713">
    <property type="term" value="F:transcription coactivator activity"/>
    <property type="evidence" value="ECO:0007669"/>
    <property type="project" value="TreeGrafter"/>
</dbReference>
<evidence type="ECO:0000313" key="14">
    <source>
        <dbReference type="EMBL" id="KAI8038971.1"/>
    </source>
</evidence>
<comment type="caution">
    <text evidence="14">The sequence shown here is derived from an EMBL/GenBank/DDBJ whole genome shotgun (WGS) entry which is preliminary data.</text>
</comment>
<dbReference type="SUPFAM" id="SSF57933">
    <property type="entry name" value="TAZ domain"/>
    <property type="match status" value="1"/>
</dbReference>
<comment type="subcellular location">
    <subcellularLocation>
        <location evidence="1">Nucleus</location>
    </subcellularLocation>
</comment>
<comment type="catalytic activity">
    <reaction evidence="11">
        <text>L-lysyl-[protein] + acetyl-CoA = N(6)-acetyl-L-lysyl-[protein] + CoA + H(+)</text>
        <dbReference type="Rhea" id="RHEA:45948"/>
        <dbReference type="Rhea" id="RHEA-COMP:9752"/>
        <dbReference type="Rhea" id="RHEA-COMP:10731"/>
        <dbReference type="ChEBI" id="CHEBI:15378"/>
        <dbReference type="ChEBI" id="CHEBI:29969"/>
        <dbReference type="ChEBI" id="CHEBI:57287"/>
        <dbReference type="ChEBI" id="CHEBI:57288"/>
        <dbReference type="ChEBI" id="CHEBI:61930"/>
        <dbReference type="EC" id="2.3.1.48"/>
    </reaction>
</comment>
<protein>
    <recommendedName>
        <fullName evidence="2">histone acetyltransferase</fullName>
        <ecNumber evidence="2">2.3.1.48</ecNumber>
    </recommendedName>
</protein>
<evidence type="ECO:0000256" key="12">
    <source>
        <dbReference type="PROSITE-ProRule" id="PRU00203"/>
    </source>
</evidence>
<evidence type="ECO:0000259" key="13">
    <source>
        <dbReference type="PROSITE" id="PS50134"/>
    </source>
</evidence>
<dbReference type="InterPro" id="IPR013178">
    <property type="entry name" value="Histone_AcTrfase_Rtt109/CBP"/>
</dbReference>
<dbReference type="GO" id="GO:0005634">
    <property type="term" value="C:nucleus"/>
    <property type="evidence" value="ECO:0007669"/>
    <property type="project" value="UniProtKB-SubCell"/>
</dbReference>
<dbReference type="PANTHER" id="PTHR13808">
    <property type="entry name" value="CBP/P300-RELATED"/>
    <property type="match status" value="1"/>
</dbReference>
<feature type="zinc finger region" description="TAZ-type" evidence="12">
    <location>
        <begin position="1"/>
        <end position="98"/>
    </location>
</feature>
<keyword evidence="4 12" id="KW-0479">Metal-binding</keyword>
<evidence type="ECO:0000256" key="2">
    <source>
        <dbReference type="ARBA" id="ARBA00013184"/>
    </source>
</evidence>
<evidence type="ECO:0000256" key="10">
    <source>
        <dbReference type="ARBA" id="ARBA00023242"/>
    </source>
</evidence>
<evidence type="ECO:0000256" key="6">
    <source>
        <dbReference type="ARBA" id="ARBA00022833"/>
    </source>
</evidence>
<evidence type="ECO:0000256" key="4">
    <source>
        <dbReference type="ARBA" id="ARBA00022723"/>
    </source>
</evidence>
<reference evidence="14" key="1">
    <citation type="journal article" date="2023" name="Genome Biol. Evol.">
        <title>Long-read-based Genome Assembly of Drosophila gunungcola Reveals Fewer Chemosensory Genes in Flower-breeding Species.</title>
        <authorList>
            <person name="Negi A."/>
            <person name="Liao B.Y."/>
            <person name="Yeh S.D."/>
        </authorList>
    </citation>
    <scope>NUCLEOTIDE SEQUENCE</scope>
    <source>
        <strain evidence="14">Sukarami</strain>
    </source>
</reference>
<dbReference type="GO" id="GO:0045944">
    <property type="term" value="P:positive regulation of transcription by RNA polymerase II"/>
    <property type="evidence" value="ECO:0007669"/>
    <property type="project" value="TreeGrafter"/>
</dbReference>
<evidence type="ECO:0000256" key="8">
    <source>
        <dbReference type="ARBA" id="ARBA00023015"/>
    </source>
</evidence>
<sequence>MVNGISHAFEDCFRRARIASIQAQSIHVPHFIEAIQCSFDNCILTKCNRMKRYIRHYKQCRLRRTGRCQACRNLIIIKCSHVLNCKEKQCSFPDCSELKQKIKKYLD</sequence>
<keyword evidence="10" id="KW-0539">Nucleus</keyword>
<dbReference type="GO" id="GO:0005667">
    <property type="term" value="C:transcription regulator complex"/>
    <property type="evidence" value="ECO:0007669"/>
    <property type="project" value="TreeGrafter"/>
</dbReference>